<reference evidence="1" key="1">
    <citation type="journal article" date="2020" name="Nature">
        <title>Giant virus diversity and host interactions through global metagenomics.</title>
        <authorList>
            <person name="Schulz F."/>
            <person name="Roux S."/>
            <person name="Paez-Espino D."/>
            <person name="Jungbluth S."/>
            <person name="Walsh D.A."/>
            <person name="Denef V.J."/>
            <person name="McMahon K.D."/>
            <person name="Konstantinidis K.T."/>
            <person name="Eloe-Fadrosh E.A."/>
            <person name="Kyrpides N.C."/>
            <person name="Woyke T."/>
        </authorList>
    </citation>
    <scope>NUCLEOTIDE SEQUENCE</scope>
    <source>
        <strain evidence="1">GVMAG-M-3300025652-16</strain>
    </source>
</reference>
<name>A0A6C0J179_9ZZZZ</name>
<proteinExistence type="predicted"/>
<accession>A0A6C0J179</accession>
<evidence type="ECO:0000313" key="1">
    <source>
        <dbReference type="EMBL" id="QHT98416.1"/>
    </source>
</evidence>
<dbReference type="Pfam" id="PF02672">
    <property type="entry name" value="CP12"/>
    <property type="match status" value="1"/>
</dbReference>
<organism evidence="1">
    <name type="scientific">viral metagenome</name>
    <dbReference type="NCBI Taxonomy" id="1070528"/>
    <lineage>
        <taxon>unclassified sequences</taxon>
        <taxon>metagenomes</taxon>
        <taxon>organismal metagenomes</taxon>
    </lineage>
</organism>
<dbReference type="AlphaFoldDB" id="A0A6C0J179"/>
<dbReference type="EMBL" id="MN740292">
    <property type="protein sequence ID" value="QHT98416.1"/>
    <property type="molecule type" value="Genomic_DNA"/>
</dbReference>
<protein>
    <submittedName>
        <fullName evidence="1">Uncharacterized protein</fullName>
    </submittedName>
</protein>
<sequence length="92" mass="11084">MKCVATFSENSLYKIKLAKTRKNVLESIYQRPSIVEVRPIKENLRLRLRFTEAIKEAQEMCKIDKDSSECHWAWYEVDELEDSMLRLYPDRR</sequence>